<comment type="subcellular location">
    <subcellularLocation>
        <location evidence="1">Membrane</location>
        <topology evidence="1">Multi-pass membrane protein</topology>
    </subcellularLocation>
</comment>
<evidence type="ECO:0000256" key="3">
    <source>
        <dbReference type="ARBA" id="ARBA00022692"/>
    </source>
</evidence>
<feature type="transmembrane region" description="Helical" evidence="8">
    <location>
        <begin position="51"/>
        <end position="70"/>
    </location>
</feature>
<keyword evidence="6" id="KW-0325">Glycoprotein</keyword>
<feature type="transmembrane region" description="Helical" evidence="8">
    <location>
        <begin position="304"/>
        <end position="325"/>
    </location>
</feature>
<dbReference type="Proteomes" id="UP001195483">
    <property type="component" value="Unassembled WGS sequence"/>
</dbReference>
<dbReference type="EMBL" id="JAEAOA010001692">
    <property type="protein sequence ID" value="KAK3610665.1"/>
    <property type="molecule type" value="Genomic_DNA"/>
</dbReference>
<keyword evidence="4 8" id="KW-1133">Transmembrane helix</keyword>
<keyword evidence="5 8" id="KW-0472">Membrane</keyword>
<dbReference type="GO" id="GO:0016020">
    <property type="term" value="C:membrane"/>
    <property type="evidence" value="ECO:0007669"/>
    <property type="project" value="UniProtKB-SubCell"/>
</dbReference>
<evidence type="ECO:0000259" key="9">
    <source>
        <dbReference type="Pfam" id="PF08016"/>
    </source>
</evidence>
<gene>
    <name evidence="11" type="ORF">CHS0354_028047</name>
</gene>
<evidence type="ECO:0000256" key="7">
    <source>
        <dbReference type="PIRSR" id="PIRSR603915-2"/>
    </source>
</evidence>
<reference evidence="11" key="2">
    <citation type="journal article" date="2021" name="Genome Biol. Evol.">
        <title>Developing a high-quality reference genome for a parasitic bivalve with doubly uniparental inheritance (Bivalvia: Unionida).</title>
        <authorList>
            <person name="Smith C.H."/>
        </authorList>
    </citation>
    <scope>NUCLEOTIDE SEQUENCE</scope>
    <source>
        <strain evidence="11">CHS0354</strain>
        <tissue evidence="11">Mantle</tissue>
    </source>
</reference>
<feature type="domain" description="Polycystin" evidence="10">
    <location>
        <begin position="91"/>
        <end position="299"/>
    </location>
</feature>
<reference evidence="11" key="3">
    <citation type="submission" date="2023-05" db="EMBL/GenBank/DDBJ databases">
        <authorList>
            <person name="Smith C.H."/>
        </authorList>
    </citation>
    <scope>NUCLEOTIDE SEQUENCE</scope>
    <source>
        <strain evidence="11">CHS0354</strain>
        <tissue evidence="11">Mantle</tissue>
    </source>
</reference>
<reference evidence="11" key="1">
    <citation type="journal article" date="2021" name="Genome Biol. Evol.">
        <title>A High-Quality Reference Genome for a Parasitic Bivalve with Doubly Uniparental Inheritance (Bivalvia: Unionida).</title>
        <authorList>
            <person name="Smith C.H."/>
        </authorList>
    </citation>
    <scope>NUCLEOTIDE SEQUENCE</scope>
    <source>
        <strain evidence="11">CHS0354</strain>
    </source>
</reference>
<dbReference type="PRINTS" id="PR01433">
    <property type="entry name" value="POLYCYSTIN2"/>
</dbReference>
<feature type="transmembrane region" description="Helical" evidence="8">
    <location>
        <begin position="492"/>
        <end position="513"/>
    </location>
</feature>
<feature type="transmembrane region" description="Helical" evidence="8">
    <location>
        <begin position="337"/>
        <end position="359"/>
    </location>
</feature>
<dbReference type="Pfam" id="PF20519">
    <property type="entry name" value="Polycystin_dom"/>
    <property type="match status" value="1"/>
</dbReference>
<accession>A0AAE0WEQ7</accession>
<evidence type="ECO:0000256" key="4">
    <source>
        <dbReference type="ARBA" id="ARBA00022989"/>
    </source>
</evidence>
<dbReference type="Pfam" id="PF08016">
    <property type="entry name" value="PKD_channel"/>
    <property type="match status" value="1"/>
</dbReference>
<dbReference type="PANTHER" id="PTHR10877:SF150">
    <property type="entry name" value="REJ DOMAIN-CONTAINING PROTEIN"/>
    <property type="match status" value="1"/>
</dbReference>
<sequence length="566" mass="66951">MEGLWLFCKRKYGILQRGLVKAKIPPSLLPKTRRAVMKLRRKLMWKSQTRLLITEMIIYFIFLVVVYVLALSSSDDRAYQLKHQIDNRLEFEKLNDQADFLEWMNVSFFDLYFPATVFDVQEVPHELKYFFIDFANVRVGPARLRQVRVKEELCAFGLIEKEMCFAEYQLTNEDAADYFIGWKDGRFRTEQVKEYTFTAWHHVSAFDIWGLPTSGNYNKKLYGGGGYIIKLDINRDVSEKIITELKENKWIDRGTRAVFLEFTLYNSNVNLFSFVKYVREYPEVGDVWSYSYVSTFRLYYDKDSYVICSFIFILFVVLLFLKICYDLYINGTYYFNALWNITDFIMFPLGIVSAGLLFFRQKMTRETVDKYHEDQNEYVNFEQLAFANSLLISLLAILLYYATLRLIRIQGRSKWFDRVLRVLQRARWDLTGFFIVFLIIFSSFISLGYLFFGRLVYEYRDPFTVLATLSRALLGQGSFLNLVKSSPNLAEFYYVTFVFLVLFCLITMATAILNASITLVKRKVTSYEEKGLDDIIYKLFGKFMAWFRRRNITRVKDIDHADILKG</sequence>
<comment type="similarity">
    <text evidence="2">Belongs to the polycystin family.</text>
</comment>
<comment type="caution">
    <text evidence="11">The sequence shown here is derived from an EMBL/GenBank/DDBJ whole genome shotgun (WGS) entry which is preliminary data.</text>
</comment>
<feature type="transmembrane region" description="Helical" evidence="8">
    <location>
        <begin position="385"/>
        <end position="407"/>
    </location>
</feature>
<name>A0AAE0WEQ7_9BIVA</name>
<feature type="disulfide bond" evidence="7">
    <location>
        <begin position="154"/>
        <end position="164"/>
    </location>
</feature>
<dbReference type="InterPro" id="IPR051223">
    <property type="entry name" value="Polycystin"/>
</dbReference>
<organism evidence="11 12">
    <name type="scientific">Potamilus streckersoni</name>
    <dbReference type="NCBI Taxonomy" id="2493646"/>
    <lineage>
        <taxon>Eukaryota</taxon>
        <taxon>Metazoa</taxon>
        <taxon>Spiralia</taxon>
        <taxon>Lophotrochozoa</taxon>
        <taxon>Mollusca</taxon>
        <taxon>Bivalvia</taxon>
        <taxon>Autobranchia</taxon>
        <taxon>Heteroconchia</taxon>
        <taxon>Palaeoheterodonta</taxon>
        <taxon>Unionida</taxon>
        <taxon>Unionoidea</taxon>
        <taxon>Unionidae</taxon>
        <taxon>Ambleminae</taxon>
        <taxon>Lampsilini</taxon>
        <taxon>Potamilus</taxon>
    </lineage>
</organism>
<evidence type="ECO:0000259" key="10">
    <source>
        <dbReference type="Pfam" id="PF20519"/>
    </source>
</evidence>
<evidence type="ECO:0000256" key="2">
    <source>
        <dbReference type="ARBA" id="ARBA00007200"/>
    </source>
</evidence>
<dbReference type="GO" id="GO:0005509">
    <property type="term" value="F:calcium ion binding"/>
    <property type="evidence" value="ECO:0007669"/>
    <property type="project" value="InterPro"/>
</dbReference>
<evidence type="ECO:0000256" key="6">
    <source>
        <dbReference type="ARBA" id="ARBA00023180"/>
    </source>
</evidence>
<dbReference type="AlphaFoldDB" id="A0AAE0WEQ7"/>
<dbReference type="InterPro" id="IPR013122">
    <property type="entry name" value="PKD1_2_channel"/>
</dbReference>
<keyword evidence="3 8" id="KW-0812">Transmembrane</keyword>
<proteinExistence type="inferred from homology"/>
<protein>
    <recommendedName>
        <fullName evidence="13">Polycystin cation channel PKD1/PKD2 domain-containing protein</fullName>
    </recommendedName>
</protein>
<dbReference type="GO" id="GO:0050982">
    <property type="term" value="P:detection of mechanical stimulus"/>
    <property type="evidence" value="ECO:0007669"/>
    <property type="project" value="TreeGrafter"/>
</dbReference>
<dbReference type="InterPro" id="IPR046791">
    <property type="entry name" value="Polycystin_dom"/>
</dbReference>
<dbReference type="InterPro" id="IPR003915">
    <property type="entry name" value="PKD_2"/>
</dbReference>
<evidence type="ECO:0000313" key="11">
    <source>
        <dbReference type="EMBL" id="KAK3610665.1"/>
    </source>
</evidence>
<dbReference type="GO" id="GO:0005262">
    <property type="term" value="F:calcium channel activity"/>
    <property type="evidence" value="ECO:0007669"/>
    <property type="project" value="TreeGrafter"/>
</dbReference>
<keyword evidence="12" id="KW-1185">Reference proteome</keyword>
<dbReference type="PANTHER" id="PTHR10877">
    <property type="entry name" value="POLYCYSTIN FAMILY MEMBER"/>
    <property type="match status" value="1"/>
</dbReference>
<evidence type="ECO:0000313" key="12">
    <source>
        <dbReference type="Proteomes" id="UP001195483"/>
    </source>
</evidence>
<evidence type="ECO:0000256" key="5">
    <source>
        <dbReference type="ARBA" id="ARBA00023136"/>
    </source>
</evidence>
<evidence type="ECO:0000256" key="1">
    <source>
        <dbReference type="ARBA" id="ARBA00004141"/>
    </source>
</evidence>
<evidence type="ECO:0008006" key="13">
    <source>
        <dbReference type="Google" id="ProtNLM"/>
    </source>
</evidence>
<feature type="domain" description="Polycystin cation channel PKD1/PKD2" evidence="9">
    <location>
        <begin position="305"/>
        <end position="516"/>
    </location>
</feature>
<evidence type="ECO:0000256" key="8">
    <source>
        <dbReference type="SAM" id="Phobius"/>
    </source>
</evidence>
<feature type="transmembrane region" description="Helical" evidence="8">
    <location>
        <begin position="428"/>
        <end position="452"/>
    </location>
</feature>